<sequence>SHQQEVAVISSKEESDLFMYLESRTCVNTDGRKVKLLH</sequence>
<feature type="non-terminal residue" evidence="1">
    <location>
        <position position="1"/>
    </location>
</feature>
<protein>
    <submittedName>
        <fullName evidence="1">Major nonstructural protein mu-NS</fullName>
    </submittedName>
</protein>
<proteinExistence type="predicted"/>
<reference evidence="1" key="1">
    <citation type="journal article" date="2008" name="PLoS Pathog.">
        <title>Rapid identification of known and new RNA viruses from animal tissues.</title>
        <authorList>
            <person name="Victoria J.G."/>
            <person name="Kapoor A."/>
            <person name="Dupuis K."/>
            <person name="Schnurr D.P."/>
            <person name="Delwart E.L."/>
        </authorList>
    </citation>
    <scope>NUCLEOTIDE SEQUENCE</scope>
    <source>
        <strain evidence="1">VRDL6</strain>
    </source>
</reference>
<accession>B5A1N4</accession>
<evidence type="ECO:0000313" key="1">
    <source>
        <dbReference type="EMBL" id="ACF49438.1"/>
    </source>
</evidence>
<dbReference type="EMBL" id="EU789373">
    <property type="protein sequence ID" value="ACF49438.1"/>
    <property type="molecule type" value="Genomic_RNA"/>
</dbReference>
<organism evidence="1">
    <name type="scientific">Skunk orthoreovirus</name>
    <dbReference type="NCBI Taxonomy" id="544572"/>
    <lineage>
        <taxon>Viruses</taxon>
        <taxon>Riboviria</taxon>
        <taxon>Orthornavirae</taxon>
        <taxon>Duplornaviricota</taxon>
        <taxon>Resentoviricetes</taxon>
        <taxon>Reovirales</taxon>
        <taxon>Spinareoviridae</taxon>
        <taxon>Orthoreovirus</taxon>
    </lineage>
</organism>
<name>B5A1N4_9REOV</name>